<accession>A0AAD3D709</accession>
<proteinExistence type="predicted"/>
<dbReference type="InterPro" id="IPR036770">
    <property type="entry name" value="Ankyrin_rpt-contain_sf"/>
</dbReference>
<organism evidence="1 2">
    <name type="scientific">Chaetoceros tenuissimus</name>
    <dbReference type="NCBI Taxonomy" id="426638"/>
    <lineage>
        <taxon>Eukaryota</taxon>
        <taxon>Sar</taxon>
        <taxon>Stramenopiles</taxon>
        <taxon>Ochrophyta</taxon>
        <taxon>Bacillariophyta</taxon>
        <taxon>Coscinodiscophyceae</taxon>
        <taxon>Chaetocerotophycidae</taxon>
        <taxon>Chaetocerotales</taxon>
        <taxon>Chaetocerotaceae</taxon>
        <taxon>Chaetoceros</taxon>
    </lineage>
</organism>
<dbReference type="Proteomes" id="UP001054902">
    <property type="component" value="Unassembled WGS sequence"/>
</dbReference>
<dbReference type="AlphaFoldDB" id="A0AAD3D709"/>
<keyword evidence="2" id="KW-1185">Reference proteome</keyword>
<evidence type="ECO:0000313" key="2">
    <source>
        <dbReference type="Proteomes" id="UP001054902"/>
    </source>
</evidence>
<dbReference type="EMBL" id="BLLK01000057">
    <property type="protein sequence ID" value="GFH57164.1"/>
    <property type="molecule type" value="Genomic_DNA"/>
</dbReference>
<dbReference type="Gene3D" id="1.25.40.20">
    <property type="entry name" value="Ankyrin repeat-containing domain"/>
    <property type="match status" value="1"/>
</dbReference>
<gene>
    <name evidence="1" type="ORF">CTEN210_13640</name>
</gene>
<reference evidence="1 2" key="1">
    <citation type="journal article" date="2021" name="Sci. Rep.">
        <title>The genome of the diatom Chaetoceros tenuissimus carries an ancient integrated fragment of an extant virus.</title>
        <authorList>
            <person name="Hongo Y."/>
            <person name="Kimura K."/>
            <person name="Takaki Y."/>
            <person name="Yoshida Y."/>
            <person name="Baba S."/>
            <person name="Kobayashi G."/>
            <person name="Nagasaki K."/>
            <person name="Hano T."/>
            <person name="Tomaru Y."/>
        </authorList>
    </citation>
    <scope>NUCLEOTIDE SEQUENCE [LARGE SCALE GENOMIC DNA]</scope>
    <source>
        <strain evidence="1 2">NIES-3715</strain>
    </source>
</reference>
<sequence>MNISTFQANLDFIKILYFHEEWKDEECRDDILKAIEECNDKIEEAFGRSMHRLHRHQPTVDAIDFHFYLKMPSIEAVEKVVKKFPSVLSYEDEDEDGHFPIQTAAITDGFQYVPILAKEGMKHKVGGEDARGGLLKVAKNGCNTLQYLALFQDDEGDSTERVDVFKQLQRSGLLKKTDVQDQKMLFYSCSYETKLRFEYLVNWVPDALIETTVKVTRTRYAPLIHAMSLQSEERLIFALEAGFRHCPQIGGLLFIKDYKGSTALDCLCNEKGVEEVVSLLHQILTPNCDYPILHHIFVKAPQHYTIFMKKFPWAYHLKDHNGRTLQQAVLAAGPDIINANDILLATLSDDQIQTKDPITTFYPFAAMAVGKKADLEQSFYLLRRQPSVLDRHSRVRKTRRRKRRNLSRK</sequence>
<name>A0AAD3D709_9STRA</name>
<evidence type="ECO:0000313" key="1">
    <source>
        <dbReference type="EMBL" id="GFH57164.1"/>
    </source>
</evidence>
<comment type="caution">
    <text evidence="1">The sequence shown here is derived from an EMBL/GenBank/DDBJ whole genome shotgun (WGS) entry which is preliminary data.</text>
</comment>
<protein>
    <submittedName>
        <fullName evidence="1">Uncharacterized protein</fullName>
    </submittedName>
</protein>